<feature type="region of interest" description="Disordered" evidence="1">
    <location>
        <begin position="1"/>
        <end position="42"/>
    </location>
</feature>
<protein>
    <submittedName>
        <fullName evidence="3">Uncharacterized protein</fullName>
    </submittedName>
</protein>
<evidence type="ECO:0000256" key="1">
    <source>
        <dbReference type="SAM" id="MobiDB-lite"/>
    </source>
</evidence>
<evidence type="ECO:0000313" key="2">
    <source>
        <dbReference type="Proteomes" id="UP000887574"/>
    </source>
</evidence>
<feature type="compositionally biased region" description="Acidic residues" evidence="1">
    <location>
        <begin position="1"/>
        <end position="32"/>
    </location>
</feature>
<evidence type="ECO:0000313" key="3">
    <source>
        <dbReference type="WBParaSite" id="jg21003"/>
    </source>
</evidence>
<reference evidence="3" key="1">
    <citation type="submission" date="2022-11" db="UniProtKB">
        <authorList>
            <consortium name="WormBaseParasite"/>
        </authorList>
    </citation>
    <scope>IDENTIFICATION</scope>
</reference>
<keyword evidence="2" id="KW-1185">Reference proteome</keyword>
<sequence length="242" mass="27104">MDGISDEDQSTEYEFSDDEGQQALEIVDEEEPPVVQGRAKKRSATAMPDIHFQYVTSKFGKRMLEYDVGGMEVKLLIGSVSKNHEGCKMQFETNDLNQCVGKKRWGALACDRKVDIEIRRIMTQIPVLARQSGDAARKIFARVMEGSSVEAKARITQHNVSRLVYYHRNSLESNMPCSPETLIIPEELKNYENEPFVVFDSGLGAIRLIAFSTARLLRCLANATFWGLDGTFDLVPLGGSNC</sequence>
<dbReference type="Proteomes" id="UP000887574">
    <property type="component" value="Unplaced"/>
</dbReference>
<dbReference type="AlphaFoldDB" id="A0A915DM19"/>
<accession>A0A915DM19</accession>
<proteinExistence type="predicted"/>
<name>A0A915DM19_9BILA</name>
<dbReference type="WBParaSite" id="jg21003">
    <property type="protein sequence ID" value="jg21003"/>
    <property type="gene ID" value="jg21003"/>
</dbReference>
<organism evidence="2 3">
    <name type="scientific">Ditylenchus dipsaci</name>
    <dbReference type="NCBI Taxonomy" id="166011"/>
    <lineage>
        <taxon>Eukaryota</taxon>
        <taxon>Metazoa</taxon>
        <taxon>Ecdysozoa</taxon>
        <taxon>Nematoda</taxon>
        <taxon>Chromadorea</taxon>
        <taxon>Rhabditida</taxon>
        <taxon>Tylenchina</taxon>
        <taxon>Tylenchomorpha</taxon>
        <taxon>Sphaerularioidea</taxon>
        <taxon>Anguinidae</taxon>
        <taxon>Anguininae</taxon>
        <taxon>Ditylenchus</taxon>
    </lineage>
</organism>